<dbReference type="InterPro" id="IPR011009">
    <property type="entry name" value="Kinase-like_dom_sf"/>
</dbReference>
<dbReference type="GO" id="GO:0004674">
    <property type="term" value="F:protein serine/threonine kinase activity"/>
    <property type="evidence" value="ECO:0007669"/>
    <property type="project" value="TreeGrafter"/>
</dbReference>
<evidence type="ECO:0000259" key="2">
    <source>
        <dbReference type="SMART" id="SM00219"/>
    </source>
</evidence>
<feature type="compositionally biased region" description="Polar residues" evidence="1">
    <location>
        <begin position="1191"/>
        <end position="1205"/>
    </location>
</feature>
<evidence type="ECO:0000313" key="4">
    <source>
        <dbReference type="Proteomes" id="UP000650467"/>
    </source>
</evidence>
<dbReference type="Gene3D" id="3.30.200.20">
    <property type="entry name" value="Phosphorylase Kinase, domain 1"/>
    <property type="match status" value="1"/>
</dbReference>
<feature type="region of interest" description="Disordered" evidence="1">
    <location>
        <begin position="62"/>
        <end position="89"/>
    </location>
</feature>
<feature type="compositionally biased region" description="Polar residues" evidence="1">
    <location>
        <begin position="239"/>
        <end position="248"/>
    </location>
</feature>
<dbReference type="InterPro" id="IPR001245">
    <property type="entry name" value="Ser-Thr/Tyr_kinase_cat_dom"/>
</dbReference>
<dbReference type="AlphaFoldDB" id="A0A835T000"/>
<evidence type="ECO:0000256" key="1">
    <source>
        <dbReference type="SAM" id="MobiDB-lite"/>
    </source>
</evidence>
<dbReference type="SMART" id="SM00219">
    <property type="entry name" value="TyrKc"/>
    <property type="match status" value="1"/>
</dbReference>
<organism evidence="3 4">
    <name type="scientific">Chlamydomonas incerta</name>
    <dbReference type="NCBI Taxonomy" id="51695"/>
    <lineage>
        <taxon>Eukaryota</taxon>
        <taxon>Viridiplantae</taxon>
        <taxon>Chlorophyta</taxon>
        <taxon>core chlorophytes</taxon>
        <taxon>Chlorophyceae</taxon>
        <taxon>CS clade</taxon>
        <taxon>Chlamydomonadales</taxon>
        <taxon>Chlamydomonadaceae</taxon>
        <taxon>Chlamydomonas</taxon>
    </lineage>
</organism>
<proteinExistence type="predicted"/>
<feature type="region of interest" description="Disordered" evidence="1">
    <location>
        <begin position="1182"/>
        <end position="1205"/>
    </location>
</feature>
<feature type="region of interest" description="Disordered" evidence="1">
    <location>
        <begin position="212"/>
        <end position="285"/>
    </location>
</feature>
<accession>A0A835T000</accession>
<dbReference type="InterPro" id="IPR051681">
    <property type="entry name" value="Ser/Thr_Kinases-Pseudokinases"/>
</dbReference>
<feature type="domain" description="Tyrosine-protein kinase catalytic" evidence="2">
    <location>
        <begin position="542"/>
        <end position="1171"/>
    </location>
</feature>
<gene>
    <name evidence="3" type="ORF">HXX76_006735</name>
</gene>
<dbReference type="PANTHER" id="PTHR44329">
    <property type="entry name" value="SERINE/THREONINE-PROTEIN KINASE TNNI3K-RELATED"/>
    <property type="match status" value="1"/>
</dbReference>
<dbReference type="Pfam" id="PF07714">
    <property type="entry name" value="PK_Tyr_Ser-Thr"/>
    <property type="match status" value="1"/>
</dbReference>
<feature type="region of interest" description="Disordered" evidence="1">
    <location>
        <begin position="425"/>
        <end position="461"/>
    </location>
</feature>
<name>A0A835T000_CHLIN</name>
<feature type="compositionally biased region" description="Gly residues" evidence="1">
    <location>
        <begin position="670"/>
        <end position="681"/>
    </location>
</feature>
<dbReference type="Proteomes" id="UP000650467">
    <property type="component" value="Unassembled WGS sequence"/>
</dbReference>
<reference evidence="3" key="1">
    <citation type="journal article" date="2020" name="bioRxiv">
        <title>Comparative genomics of Chlamydomonas.</title>
        <authorList>
            <person name="Craig R.J."/>
            <person name="Hasan A.R."/>
            <person name="Ness R.W."/>
            <person name="Keightley P.D."/>
        </authorList>
    </citation>
    <scope>NUCLEOTIDE SEQUENCE</scope>
    <source>
        <strain evidence="3">SAG 7.73</strain>
    </source>
</reference>
<protein>
    <recommendedName>
        <fullName evidence="2">Tyrosine-protein kinase catalytic domain-containing protein</fullName>
    </recommendedName>
</protein>
<dbReference type="SUPFAM" id="SSF56112">
    <property type="entry name" value="Protein kinase-like (PK-like)"/>
    <property type="match status" value="1"/>
</dbReference>
<dbReference type="InterPro" id="IPR008271">
    <property type="entry name" value="Ser/Thr_kinase_AS"/>
</dbReference>
<feature type="compositionally biased region" description="Low complexity" evidence="1">
    <location>
        <begin position="832"/>
        <end position="843"/>
    </location>
</feature>
<feature type="compositionally biased region" description="Low complexity" evidence="1">
    <location>
        <begin position="212"/>
        <end position="238"/>
    </location>
</feature>
<dbReference type="InterPro" id="IPR020635">
    <property type="entry name" value="Tyr_kinase_cat_dom"/>
</dbReference>
<dbReference type="GO" id="GO:0004713">
    <property type="term" value="F:protein tyrosine kinase activity"/>
    <property type="evidence" value="ECO:0007669"/>
    <property type="project" value="InterPro"/>
</dbReference>
<feature type="compositionally biased region" description="Gly residues" evidence="1">
    <location>
        <begin position="709"/>
        <end position="719"/>
    </location>
</feature>
<feature type="region of interest" description="Disordered" evidence="1">
    <location>
        <begin position="753"/>
        <end position="858"/>
    </location>
</feature>
<sequence>MDGPDEATGLQTLACALVGPPDAFHPPTASRHLSGGSAVVISTSVAIGTASLPPPAVLMHQLQQQSGRPPQGTAETSRRAVMARSTDNSSALATVPDLGVATSAADDCCGQSGEVYLPDLSSSMLSAHSQQLTTQAHGALGRFPTRPASQLAGAVCTAGSLDVGGSGAGGRMANGFGVMASACNRNPSVGVTAAGGAGAGSLQQLQLLLPTQTEGAAPRAPALSSSSMALPSVPSLPSRNFSHSQPSVSGCGKSLDAAGAGAAATSSQPPYPAQPHGNAGALSPVLPASSGVARGDSRRCSSRLGSVAAIASAAMSLLAAVGSGSAGAGGSALGSSGCASRSRDSSTASLRRSCGRLPPYVGASANAVGCISPAFGASPCAVATAALATAQAAAAGAAAAAAATGSASVSLRASGIVMDEIDEEDSAEAAGLDEGGSSARRPFPGSSRFPAAKPAAGAVGVGSGGSGPMLRAAAGEMEEVEDVRRLRVGSCWSDPVPGTASLHGPLFSTEQQQQQQQQQGLAANAADTILRITDLDTCWAELRDLAFLGSGACGNVYTGTWCGMPVAAKFMISGSEDQLQRQQREAALSRLASHPHLVQTYAVALDQLRASHFRRPQPGSGVDGGGLFLRNSAGADLLGTCINEGAFFDTCLTTAPGALNNVAHGPGGAGGGAGTAGGGGGREVRSRGGQAGPAQPLGGWHDTSDAGAGASGKGGRGGAGGYMGARDAHTDIMFSSEANAAFPAAVVAVSGAGSDRRRDGTSAGAWCPGATSEALSPPRPQPPQGHDVLGPLRACAAAGPARSERHLDASGSTSSPQAFSPLAATSGDAHSSRSGRSQQQRQPQPRHHPAARSSQRVLAAFSSARHAATASVGVSLFACDSAASSGFVGAAGDGAQSQQSSQSQHRPHLDTIAISTMEDLHPAVSRLEGCGAGMGRRRDSFDLRTCASDADGPDASSFQPSDVLAHIGARPGQWLTVVIMEEMDRGSLHRAIHGGIFDATASHLIKRHRVRGMVRTLVEVAQGMAALHASGLVHGDLKPANVLLKAQTRGARGFYRQGVGLWQHACDAGGRVGSDCDHQRLGHRDLHSAGGVQRQQRPALRRLLVRRADVAPDQLPHEDLNPFAVLLAVSKGELELEWPSSVPKPLRRLGQLCMQHDPATRPTLTVIARALLKLEQRMKQSAVSAAASPQPGCTVNQQLRPPQNK</sequence>
<keyword evidence="4" id="KW-1185">Reference proteome</keyword>
<dbReference type="PROSITE" id="PS00108">
    <property type="entry name" value="PROTEIN_KINASE_ST"/>
    <property type="match status" value="1"/>
</dbReference>
<evidence type="ECO:0000313" key="3">
    <source>
        <dbReference type="EMBL" id="KAG2436432.1"/>
    </source>
</evidence>
<comment type="caution">
    <text evidence="3">The sequence shown here is derived from an EMBL/GenBank/DDBJ whole genome shotgun (WGS) entry which is preliminary data.</text>
</comment>
<feature type="region of interest" description="Disordered" evidence="1">
    <location>
        <begin position="670"/>
        <end position="719"/>
    </location>
</feature>
<dbReference type="Gene3D" id="1.10.510.10">
    <property type="entry name" value="Transferase(Phosphotransferase) domain 1"/>
    <property type="match status" value="2"/>
</dbReference>
<dbReference type="PANTHER" id="PTHR44329:SF214">
    <property type="entry name" value="PROTEIN KINASE DOMAIN-CONTAINING PROTEIN"/>
    <property type="match status" value="1"/>
</dbReference>
<dbReference type="EMBL" id="JAEHOC010000013">
    <property type="protein sequence ID" value="KAG2436432.1"/>
    <property type="molecule type" value="Genomic_DNA"/>
</dbReference>
<dbReference type="OrthoDB" id="248923at2759"/>